<keyword evidence="10" id="KW-0067">ATP-binding</keyword>
<evidence type="ECO:0000256" key="1">
    <source>
        <dbReference type="ARBA" id="ARBA00000915"/>
    </source>
</evidence>
<dbReference type="SUPFAM" id="SSF53850">
    <property type="entry name" value="Periplasmic binding protein-like II"/>
    <property type="match status" value="1"/>
</dbReference>
<keyword evidence="6" id="KW-0028">Amino-acid biosynthesis</keyword>
<dbReference type="Gene3D" id="3.40.190.10">
    <property type="entry name" value="Periplasmic binding protein-like II"/>
    <property type="match status" value="2"/>
</dbReference>
<accession>A0A1S5NR98</accession>
<dbReference type="InterPro" id="IPR013820">
    <property type="entry name" value="ATP_PRibTrfase_cat"/>
</dbReference>
<comment type="function">
    <text evidence="12">Catalyzes the condensation of ATP and 5-phosphoribose 1-diphosphate to form N'-(5'-phosphoribosyl)-ATP (PR-ATP). Has a crucial role in the pathway because the rate of histidine biosynthesis seems to be controlled primarily by regulation of HisG enzymatic activity.</text>
</comment>
<protein>
    <recommendedName>
        <fullName evidence="4 13">ATP phosphoribosyltransferase</fullName>
        <ecNumber evidence="4 13">2.4.2.17</ecNumber>
    </recommendedName>
</protein>
<evidence type="ECO:0000256" key="7">
    <source>
        <dbReference type="ARBA" id="ARBA00022676"/>
    </source>
</evidence>
<comment type="pathway">
    <text evidence="3">Amino-acid biosynthesis; L-histidine biosynthesis; L-histidine from 5-phospho-alpha-D-ribose 1-diphosphate: step 1/9.</text>
</comment>
<comment type="catalytic activity">
    <reaction evidence="1">
        <text>1-(5-phospho-beta-D-ribosyl)-ATP + diphosphate = 5-phospho-alpha-D-ribose 1-diphosphate + ATP</text>
        <dbReference type="Rhea" id="RHEA:18473"/>
        <dbReference type="ChEBI" id="CHEBI:30616"/>
        <dbReference type="ChEBI" id="CHEBI:33019"/>
        <dbReference type="ChEBI" id="CHEBI:58017"/>
        <dbReference type="ChEBI" id="CHEBI:73183"/>
        <dbReference type="EC" id="2.4.2.17"/>
    </reaction>
</comment>
<dbReference type="GO" id="GO:0005524">
    <property type="term" value="F:ATP binding"/>
    <property type="evidence" value="ECO:0007669"/>
    <property type="project" value="UniProtKB-KW"/>
</dbReference>
<evidence type="ECO:0000259" key="14">
    <source>
        <dbReference type="Pfam" id="PF01634"/>
    </source>
</evidence>
<proteinExistence type="predicted"/>
<evidence type="ECO:0000256" key="3">
    <source>
        <dbReference type="ARBA" id="ARBA00004667"/>
    </source>
</evidence>
<dbReference type="NCBIfam" id="TIGR00070">
    <property type="entry name" value="hisG"/>
    <property type="match status" value="1"/>
</dbReference>
<feature type="domain" description="ATP phosphoribosyltransferase catalytic" evidence="14">
    <location>
        <begin position="51"/>
        <end position="204"/>
    </location>
</feature>
<dbReference type="GO" id="GO:0003879">
    <property type="term" value="F:ATP phosphoribosyltransferase activity"/>
    <property type="evidence" value="ECO:0007669"/>
    <property type="project" value="UniProtKB-UniRule"/>
</dbReference>
<keyword evidence="8 15" id="KW-0808">Transferase</keyword>
<evidence type="ECO:0000256" key="8">
    <source>
        <dbReference type="ARBA" id="ARBA00022679"/>
    </source>
</evidence>
<organism evidence="15">
    <name type="scientific">Streptomyces antibioticus</name>
    <dbReference type="NCBI Taxonomy" id="1890"/>
    <lineage>
        <taxon>Bacteria</taxon>
        <taxon>Bacillati</taxon>
        <taxon>Actinomycetota</taxon>
        <taxon>Actinomycetes</taxon>
        <taxon>Kitasatosporales</taxon>
        <taxon>Streptomycetaceae</taxon>
        <taxon>Streptomyces</taxon>
    </lineage>
</organism>
<evidence type="ECO:0000256" key="11">
    <source>
        <dbReference type="ARBA" id="ARBA00023102"/>
    </source>
</evidence>
<dbReference type="UniPathway" id="UPA00031">
    <property type="reaction ID" value="UER00006"/>
</dbReference>
<evidence type="ECO:0000256" key="4">
    <source>
        <dbReference type="ARBA" id="ARBA00011946"/>
    </source>
</evidence>
<comment type="subcellular location">
    <subcellularLocation>
        <location evidence="2">Cytoplasm</location>
    </subcellularLocation>
</comment>
<dbReference type="AlphaFoldDB" id="A0A1S5NR98"/>
<dbReference type="GO" id="GO:0005737">
    <property type="term" value="C:cytoplasm"/>
    <property type="evidence" value="ECO:0007669"/>
    <property type="project" value="UniProtKB-SubCell"/>
</dbReference>
<name>A0A1S5NR98_STRAT</name>
<evidence type="ECO:0000256" key="2">
    <source>
        <dbReference type="ARBA" id="ARBA00004496"/>
    </source>
</evidence>
<gene>
    <name evidence="15" type="primary">penA</name>
</gene>
<evidence type="ECO:0000256" key="12">
    <source>
        <dbReference type="ARBA" id="ARBA00024861"/>
    </source>
</evidence>
<dbReference type="InterPro" id="IPR001348">
    <property type="entry name" value="ATP_PRibTrfase_HisG"/>
</dbReference>
<dbReference type="Pfam" id="PF01634">
    <property type="entry name" value="HisG"/>
    <property type="match status" value="1"/>
</dbReference>
<dbReference type="PANTHER" id="PTHR21403">
    <property type="entry name" value="ATP PHOSPHORIBOSYLTRANSFERASE ATP-PRTASE"/>
    <property type="match status" value="1"/>
</dbReference>
<keyword evidence="11" id="KW-0368">Histidine biosynthesis</keyword>
<dbReference type="EMBL" id="KJ856912">
    <property type="protein sequence ID" value="AKA87340.1"/>
    <property type="molecule type" value="Genomic_DNA"/>
</dbReference>
<reference evidence="15" key="1">
    <citation type="journal article" date="2017" name="Cell Chem. Biol.">
        <title>An Unusual Protector-Protege Strategy for the Biosynthesis of Purine Nucleoside Antibiotics.</title>
        <authorList>
            <person name="Wu P."/>
            <person name="Wan D."/>
            <person name="Xu G."/>
            <person name="Wang G."/>
            <person name="Ma H."/>
            <person name="Wang T."/>
            <person name="Gao Y."/>
            <person name="Qi J."/>
            <person name="Chen X."/>
            <person name="Zhu J."/>
            <person name="Li Y.Q."/>
            <person name="Deng Z."/>
            <person name="Chen W."/>
        </authorList>
    </citation>
    <scope>NUCLEOTIDE SEQUENCE</scope>
    <source>
        <strain evidence="15">NRRL 3238</strain>
    </source>
</reference>
<keyword evidence="7 15" id="KW-0328">Glycosyltransferase</keyword>
<evidence type="ECO:0000256" key="6">
    <source>
        <dbReference type="ARBA" id="ARBA00022605"/>
    </source>
</evidence>
<dbReference type="PANTHER" id="PTHR21403:SF10">
    <property type="entry name" value="ATP PHOSPHORIBOSYLTRANSFERASE"/>
    <property type="match status" value="1"/>
</dbReference>
<sequence length="302" mass="32502">MLSLALPKGSSLEQRTLGLFAAAGLQVTRPSERAYRGTITYGGPIRVAFFKPREIPLVVAAGVFDAGLTGADWIEETGAKVESVVSFTYSKTTDSPWRVVLAVPADDAARTVQDLGPGTRIATEYPTIARRFLQDEGIQAEVVHSYGATEAKIPELADAIVDVVETGSSLHHNGLRIITTIRTCAPWLIASPEAWCDADRLRRIQGMARLLDAAHAQSAQALLTVRVPTHCLDRVVRSMPERSWRVGADLHHTDLVIVQGLAQRAGLPDVIDRLLGAGAIEVTQTDGGMTTPAFPSDTHVRA</sequence>
<dbReference type="EC" id="2.4.2.17" evidence="4 13"/>
<keyword evidence="5" id="KW-0963">Cytoplasm</keyword>
<dbReference type="GO" id="GO:0000105">
    <property type="term" value="P:L-histidine biosynthetic process"/>
    <property type="evidence" value="ECO:0007669"/>
    <property type="project" value="UniProtKB-UniRule"/>
</dbReference>
<evidence type="ECO:0000256" key="9">
    <source>
        <dbReference type="ARBA" id="ARBA00022741"/>
    </source>
</evidence>
<keyword evidence="9" id="KW-0547">Nucleotide-binding</keyword>
<evidence type="ECO:0000313" key="15">
    <source>
        <dbReference type="EMBL" id="AKA87340.1"/>
    </source>
</evidence>
<evidence type="ECO:0000256" key="13">
    <source>
        <dbReference type="NCBIfam" id="TIGR00070"/>
    </source>
</evidence>
<evidence type="ECO:0000256" key="10">
    <source>
        <dbReference type="ARBA" id="ARBA00022840"/>
    </source>
</evidence>
<evidence type="ECO:0000256" key="5">
    <source>
        <dbReference type="ARBA" id="ARBA00022490"/>
    </source>
</evidence>